<evidence type="ECO:0000256" key="1">
    <source>
        <dbReference type="SAM" id="MobiDB-lite"/>
    </source>
</evidence>
<evidence type="ECO:0000313" key="2">
    <source>
        <dbReference type="EMBL" id="MDQ2091250.1"/>
    </source>
</evidence>
<evidence type="ECO:0000313" key="3">
    <source>
        <dbReference type="Proteomes" id="UP001226762"/>
    </source>
</evidence>
<proteinExistence type="predicted"/>
<dbReference type="AlphaFoldDB" id="A0AAE4B5E6"/>
<gene>
    <name evidence="2" type="ORF">NO357_15225</name>
</gene>
<dbReference type="Proteomes" id="UP001226762">
    <property type="component" value="Unassembled WGS sequence"/>
</dbReference>
<reference evidence="2" key="2">
    <citation type="submission" date="2023-02" db="EMBL/GenBank/DDBJ databases">
        <title>'Rhodoalgimonas zhirmunskyi' gen. nov., isolated from a red alga.</title>
        <authorList>
            <person name="Nedashkovskaya O.I."/>
            <person name="Otstavnykh N.Y."/>
            <person name="Bystritskaya E.P."/>
            <person name="Balabanova L.A."/>
            <person name="Isaeva M.P."/>
        </authorList>
    </citation>
    <scope>NUCLEOTIDE SEQUENCE</scope>
    <source>
        <strain evidence="2">KCTC 52189</strain>
    </source>
</reference>
<feature type="compositionally biased region" description="Pro residues" evidence="1">
    <location>
        <begin position="1"/>
        <end position="21"/>
    </location>
</feature>
<reference evidence="2" key="1">
    <citation type="submission" date="2022-07" db="EMBL/GenBank/DDBJ databases">
        <authorList>
            <person name="Otstavnykh N."/>
            <person name="Isaeva M."/>
            <person name="Bystritskaya E."/>
        </authorList>
    </citation>
    <scope>NUCLEOTIDE SEQUENCE</scope>
    <source>
        <strain evidence="2">KCTC 52189</strain>
    </source>
</reference>
<feature type="region of interest" description="Disordered" evidence="1">
    <location>
        <begin position="1"/>
        <end position="40"/>
    </location>
</feature>
<protein>
    <submittedName>
        <fullName evidence="2">Uncharacterized protein</fullName>
    </submittedName>
</protein>
<organism evidence="2 3">
    <name type="scientific">Marimonas arenosa</name>
    <dbReference type="NCBI Taxonomy" id="1795305"/>
    <lineage>
        <taxon>Bacteria</taxon>
        <taxon>Pseudomonadati</taxon>
        <taxon>Pseudomonadota</taxon>
        <taxon>Alphaproteobacteria</taxon>
        <taxon>Rhodobacterales</taxon>
        <taxon>Paracoccaceae</taxon>
        <taxon>Marimonas</taxon>
    </lineage>
</organism>
<comment type="caution">
    <text evidence="2">The sequence shown here is derived from an EMBL/GenBank/DDBJ whole genome shotgun (WGS) entry which is preliminary data.</text>
</comment>
<name>A0AAE4B5E6_9RHOB</name>
<accession>A0AAE4B5E6</accession>
<keyword evidence="3" id="KW-1185">Reference proteome</keyword>
<dbReference type="RefSeq" id="WP_306736546.1">
    <property type="nucleotide sequence ID" value="NZ_JANHAX010000005.1"/>
</dbReference>
<dbReference type="EMBL" id="JANHAX010000005">
    <property type="protein sequence ID" value="MDQ2091250.1"/>
    <property type="molecule type" value="Genomic_DNA"/>
</dbReference>
<sequence length="40" mass="4079">MASAKPPKPAAPAPKPGPKTPAQPASQTRPKPIITDYASL</sequence>